<dbReference type="RefSeq" id="WP_102212787.1">
    <property type="nucleotide sequence ID" value="NZ_PNHF01000013.1"/>
</dbReference>
<dbReference type="Pfam" id="PF02627">
    <property type="entry name" value="CMD"/>
    <property type="match status" value="1"/>
</dbReference>
<dbReference type="InterPro" id="IPR004675">
    <property type="entry name" value="AhpD_core"/>
</dbReference>
<dbReference type="Gene3D" id="1.20.1290.10">
    <property type="entry name" value="AhpD-like"/>
    <property type="match status" value="1"/>
</dbReference>
<dbReference type="AlphaFoldDB" id="A0A2N6SYV9"/>
<protein>
    <submittedName>
        <fullName evidence="2">Carboxymuconolactone decarboxylase family protein</fullName>
    </submittedName>
</protein>
<accession>A0A2N6SYV9</accession>
<dbReference type="InterPro" id="IPR029032">
    <property type="entry name" value="AhpD-like"/>
</dbReference>
<sequence>MSTDDTDRPAERVNLVREGNTVYRALIKVAGESREYADGNGIDRALAELINVRASQLNGCVACLNQHLPAAREAGVPEQKLDLLPAWRESVLYDDRERSVLELAEAITLLPDHAERRRAYDAAAEHLSDAEIAAAEWTAIAINAFNRVSIASAHQVRAKD</sequence>
<feature type="domain" description="Carboxymuconolactone decarboxylase-like" evidence="1">
    <location>
        <begin position="23"/>
        <end position="106"/>
    </location>
</feature>
<comment type="caution">
    <text evidence="2">The sequence shown here is derived from an EMBL/GenBank/DDBJ whole genome shotgun (WGS) entry which is preliminary data.</text>
</comment>
<evidence type="ECO:0000313" key="2">
    <source>
        <dbReference type="EMBL" id="PMC62236.1"/>
    </source>
</evidence>
<dbReference type="SUPFAM" id="SSF69118">
    <property type="entry name" value="AhpD-like"/>
    <property type="match status" value="1"/>
</dbReference>
<dbReference type="NCBIfam" id="TIGR00778">
    <property type="entry name" value="ahpD_dom"/>
    <property type="match status" value="1"/>
</dbReference>
<dbReference type="GO" id="GO:0051920">
    <property type="term" value="F:peroxiredoxin activity"/>
    <property type="evidence" value="ECO:0007669"/>
    <property type="project" value="InterPro"/>
</dbReference>
<organism evidence="2 3">
    <name type="scientific">Corynebacterium xerosis</name>
    <dbReference type="NCBI Taxonomy" id="1725"/>
    <lineage>
        <taxon>Bacteria</taxon>
        <taxon>Bacillati</taxon>
        <taxon>Actinomycetota</taxon>
        <taxon>Actinomycetes</taxon>
        <taxon>Mycobacteriales</taxon>
        <taxon>Corynebacteriaceae</taxon>
        <taxon>Corynebacterium</taxon>
    </lineage>
</organism>
<dbReference type="STRING" id="1725.WU86_10990"/>
<name>A0A2N6SYV9_9CORY</name>
<evidence type="ECO:0000259" key="1">
    <source>
        <dbReference type="Pfam" id="PF02627"/>
    </source>
</evidence>
<gene>
    <name evidence="2" type="ORF">CJ204_06560</name>
</gene>
<reference evidence="2 3" key="1">
    <citation type="submission" date="2017-09" db="EMBL/GenBank/DDBJ databases">
        <title>Bacterial strain isolated from the female urinary microbiota.</title>
        <authorList>
            <person name="Thomas-White K."/>
            <person name="Kumar N."/>
            <person name="Forster S."/>
            <person name="Putonti C."/>
            <person name="Lawley T."/>
            <person name="Wolfe A.J."/>
        </authorList>
    </citation>
    <scope>NUCLEOTIDE SEQUENCE [LARGE SCALE GENOMIC DNA]</scope>
    <source>
        <strain evidence="2 3">UMB0908</strain>
    </source>
</reference>
<dbReference type="PANTHER" id="PTHR34846:SF10">
    <property type="entry name" value="CYTOPLASMIC PROTEIN"/>
    <property type="match status" value="1"/>
</dbReference>
<dbReference type="InterPro" id="IPR003779">
    <property type="entry name" value="CMD-like"/>
</dbReference>
<dbReference type="EMBL" id="PNHF01000013">
    <property type="protein sequence ID" value="PMC62236.1"/>
    <property type="molecule type" value="Genomic_DNA"/>
</dbReference>
<dbReference type="PANTHER" id="PTHR34846">
    <property type="entry name" value="4-CARBOXYMUCONOLACTONE DECARBOXYLASE FAMILY PROTEIN (AFU_ORTHOLOGUE AFUA_6G11590)"/>
    <property type="match status" value="1"/>
</dbReference>
<evidence type="ECO:0000313" key="3">
    <source>
        <dbReference type="Proteomes" id="UP000235363"/>
    </source>
</evidence>
<proteinExistence type="predicted"/>
<dbReference type="Proteomes" id="UP000235363">
    <property type="component" value="Unassembled WGS sequence"/>
</dbReference>